<evidence type="ECO:0000313" key="2">
    <source>
        <dbReference type="EMBL" id="AEG01948.1"/>
    </source>
</evidence>
<dbReference type="HOGENOM" id="CLU_112039_2_0_6"/>
<dbReference type="eggNOG" id="ENOG5032TD0">
    <property type="taxonomic scope" value="Bacteria"/>
</dbReference>
<feature type="signal peptide" evidence="1">
    <location>
        <begin position="1"/>
        <end position="24"/>
    </location>
</feature>
<dbReference type="AlphaFoldDB" id="F9ZVG6"/>
<name>F9ZVG6_METMM</name>
<dbReference type="Pfam" id="PF11322">
    <property type="entry name" value="DUF3124"/>
    <property type="match status" value="1"/>
</dbReference>
<sequence length="169" mass="18599">MRRYQKNIVSQYFLAGVLTLAAFALHSEEPRADQVSTTTKPERSCTDYVPAYSHIYLSKDQTTSLGITLSIRNVDSTKKISVSRVEYYDTHGVLTDVLADKSFTLGPMATVSYVIDQQDMRGGVGANFIVRWSGDKQIHPPITEAVMVGSSGTKGYSFSSRGENIACDD</sequence>
<gene>
    <name evidence="2" type="ordered locus">Metme_3584</name>
</gene>
<dbReference type="STRING" id="857087.Metme_3584"/>
<keyword evidence="3" id="KW-1185">Reference proteome</keyword>
<proteinExistence type="predicted"/>
<organism evidence="2 3">
    <name type="scientific">Methylomonas methanica (strain DSM 25384 / MC09)</name>
    <dbReference type="NCBI Taxonomy" id="857087"/>
    <lineage>
        <taxon>Bacteria</taxon>
        <taxon>Pseudomonadati</taxon>
        <taxon>Pseudomonadota</taxon>
        <taxon>Gammaproteobacteria</taxon>
        <taxon>Methylococcales</taxon>
        <taxon>Methylococcaceae</taxon>
        <taxon>Methylomonas</taxon>
    </lineage>
</organism>
<dbReference type="InterPro" id="IPR021471">
    <property type="entry name" value="DUF3124"/>
</dbReference>
<reference evidence="2 3" key="1">
    <citation type="journal article" date="2011" name="J. Bacteriol.">
        <title>Complete Genome Sequence of the Aerobic Marine Methanotroph Methylomonas methanica MC09.</title>
        <authorList>
            <person name="Boden R."/>
            <person name="Cunliffe M."/>
            <person name="Scanlan J."/>
            <person name="Moussard H."/>
            <person name="Kits K.D."/>
            <person name="Klotz M.G."/>
            <person name="Jetten M.S."/>
            <person name="Vuilleumier S."/>
            <person name="Han J."/>
            <person name="Peters L."/>
            <person name="Mikhailova N."/>
            <person name="Teshima H."/>
            <person name="Tapia R."/>
            <person name="Kyrpides N."/>
            <person name="Ivanova N."/>
            <person name="Pagani I."/>
            <person name="Cheng J.F."/>
            <person name="Goodwin L."/>
            <person name="Han C."/>
            <person name="Hauser L."/>
            <person name="Land M.L."/>
            <person name="Lapidus A."/>
            <person name="Lucas S."/>
            <person name="Pitluck S."/>
            <person name="Woyke T."/>
            <person name="Stein L."/>
            <person name="Murrell J.C."/>
        </authorList>
    </citation>
    <scope>NUCLEOTIDE SEQUENCE [LARGE SCALE GENOMIC DNA]</scope>
    <source>
        <strain evidence="2 3">MC09</strain>
    </source>
</reference>
<keyword evidence="1" id="KW-0732">Signal</keyword>
<protein>
    <recommendedName>
        <fullName evidence="4">DUF3124 domain-containing protein</fullName>
    </recommendedName>
</protein>
<feature type="chain" id="PRO_5003392888" description="DUF3124 domain-containing protein" evidence="1">
    <location>
        <begin position="25"/>
        <end position="169"/>
    </location>
</feature>
<dbReference type="OrthoDB" id="283474at2"/>
<dbReference type="Proteomes" id="UP000008888">
    <property type="component" value="Chromosome"/>
</dbReference>
<accession>F9ZVG6</accession>
<evidence type="ECO:0000313" key="3">
    <source>
        <dbReference type="Proteomes" id="UP000008888"/>
    </source>
</evidence>
<dbReference type="KEGG" id="mmt:Metme_3584"/>
<evidence type="ECO:0000256" key="1">
    <source>
        <dbReference type="SAM" id="SignalP"/>
    </source>
</evidence>
<dbReference type="RefSeq" id="WP_013820169.1">
    <property type="nucleotide sequence ID" value="NC_015572.1"/>
</dbReference>
<evidence type="ECO:0008006" key="4">
    <source>
        <dbReference type="Google" id="ProtNLM"/>
    </source>
</evidence>
<dbReference type="EMBL" id="CP002738">
    <property type="protein sequence ID" value="AEG01948.1"/>
    <property type="molecule type" value="Genomic_DNA"/>
</dbReference>
<reference key="2">
    <citation type="submission" date="2011-05" db="EMBL/GenBank/DDBJ databases">
        <title>Complete genome sequence of the aerobic marine methanotroph Methylomonas methanica MC09.</title>
        <authorList>
            <person name="Boden R."/>
            <person name="Cunliffe M."/>
            <person name="Scanlan J."/>
            <person name="Moussard H."/>
            <person name="Kits K.D."/>
            <person name="Klotz M."/>
            <person name="Jetten M."/>
            <person name="Vuilleumier S."/>
            <person name="Han J."/>
            <person name="Peters L."/>
            <person name="Mikhailova N."/>
            <person name="Teshima H."/>
            <person name="Tapia R."/>
            <person name="Kyrpides N."/>
            <person name="Ivanova N."/>
            <person name="Pagani I."/>
            <person name="Cheng J.-F."/>
            <person name="Goodwin L."/>
            <person name="Han C."/>
            <person name="Hauser L."/>
            <person name="Land M."/>
            <person name="Lapidus A."/>
            <person name="Lucas S."/>
            <person name="Pitluck S."/>
            <person name="Woyke T."/>
            <person name="Stein L.Y."/>
            <person name="Murrell C."/>
        </authorList>
    </citation>
    <scope>NUCLEOTIDE SEQUENCE</scope>
    <source>
        <strain>MC09</strain>
    </source>
</reference>
<reference evidence="3" key="3">
    <citation type="submission" date="2011-05" db="EMBL/GenBank/DDBJ databases">
        <title>Complete sequence of Methylomonas methanica MC09.</title>
        <authorList>
            <consortium name="US DOE Joint Genome Institute"/>
            <person name="Lucas S."/>
            <person name="Han J."/>
            <person name="Lapidus A."/>
            <person name="Cheng J.-F."/>
            <person name="Goodwin L."/>
            <person name="Pitluck S."/>
            <person name="Peters L."/>
            <person name="Mikhailova N."/>
            <person name="Teshima H."/>
            <person name="Han C."/>
            <person name="Tapia R."/>
            <person name="Land M."/>
            <person name="Hauser L."/>
            <person name="Kyrpides N."/>
            <person name="Ivanova N."/>
            <person name="Pagani I."/>
            <person name="Stein L."/>
            <person name="Woyke T."/>
        </authorList>
    </citation>
    <scope>NUCLEOTIDE SEQUENCE [LARGE SCALE GENOMIC DNA]</scope>
    <source>
        <strain evidence="3">MC09</strain>
    </source>
</reference>